<keyword evidence="1" id="KW-0472">Membrane</keyword>
<keyword evidence="3" id="KW-1185">Reference proteome</keyword>
<feature type="transmembrane region" description="Helical" evidence="1">
    <location>
        <begin position="31"/>
        <end position="58"/>
    </location>
</feature>
<dbReference type="EMBL" id="MNPL01011162">
    <property type="protein sequence ID" value="OQR72728.1"/>
    <property type="molecule type" value="Genomic_DNA"/>
</dbReference>
<keyword evidence="1" id="KW-0812">Transmembrane</keyword>
<sequence>LLGFILLFAGVWIRSDPNFWEYQDNLPLDNYYAACYLCIYSGALMLVIGFMGCVGTFIDSPCILWTAPIGNCPMTGHILPSLEWRTKHFAQRFCPVEAYRLPLQLKTDDPQKVIRAENSCKKTGGATRKTNSDRIS</sequence>
<accession>A0A1V9XH73</accession>
<evidence type="ECO:0000313" key="3">
    <source>
        <dbReference type="Proteomes" id="UP000192247"/>
    </source>
</evidence>
<dbReference type="OrthoDB" id="10051670at2759"/>
<evidence type="ECO:0000313" key="2">
    <source>
        <dbReference type="EMBL" id="OQR72728.1"/>
    </source>
</evidence>
<protein>
    <submittedName>
        <fullName evidence="2">CD9 antigen-like</fullName>
    </submittedName>
</protein>
<dbReference type="InParanoid" id="A0A1V9XH73"/>
<name>A0A1V9XH73_9ACAR</name>
<evidence type="ECO:0000256" key="1">
    <source>
        <dbReference type="SAM" id="Phobius"/>
    </source>
</evidence>
<proteinExistence type="predicted"/>
<feature type="non-terminal residue" evidence="2">
    <location>
        <position position="1"/>
    </location>
</feature>
<keyword evidence="1" id="KW-1133">Transmembrane helix</keyword>
<gene>
    <name evidence="2" type="ORF">BIW11_10200</name>
</gene>
<dbReference type="Proteomes" id="UP000192247">
    <property type="component" value="Unassembled WGS sequence"/>
</dbReference>
<reference evidence="2 3" key="1">
    <citation type="journal article" date="2017" name="Gigascience">
        <title>Draft genome of the honey bee ectoparasitic mite, Tropilaelaps mercedesae, is shaped by the parasitic life history.</title>
        <authorList>
            <person name="Dong X."/>
            <person name="Armstrong S.D."/>
            <person name="Xia D."/>
            <person name="Makepeace B.L."/>
            <person name="Darby A.C."/>
            <person name="Kadowaki T."/>
        </authorList>
    </citation>
    <scope>NUCLEOTIDE SEQUENCE [LARGE SCALE GENOMIC DNA]</scope>
    <source>
        <strain evidence="2">Wuxi-XJTLU</strain>
    </source>
</reference>
<comment type="caution">
    <text evidence="2">The sequence shown here is derived from an EMBL/GenBank/DDBJ whole genome shotgun (WGS) entry which is preliminary data.</text>
</comment>
<organism evidence="2 3">
    <name type="scientific">Tropilaelaps mercedesae</name>
    <dbReference type="NCBI Taxonomy" id="418985"/>
    <lineage>
        <taxon>Eukaryota</taxon>
        <taxon>Metazoa</taxon>
        <taxon>Ecdysozoa</taxon>
        <taxon>Arthropoda</taxon>
        <taxon>Chelicerata</taxon>
        <taxon>Arachnida</taxon>
        <taxon>Acari</taxon>
        <taxon>Parasitiformes</taxon>
        <taxon>Mesostigmata</taxon>
        <taxon>Gamasina</taxon>
        <taxon>Dermanyssoidea</taxon>
        <taxon>Laelapidae</taxon>
        <taxon>Tropilaelaps</taxon>
    </lineage>
</organism>
<dbReference type="AlphaFoldDB" id="A0A1V9XH73"/>